<dbReference type="GO" id="GO:0031624">
    <property type="term" value="F:ubiquitin conjugating enzyme binding"/>
    <property type="evidence" value="ECO:0007669"/>
    <property type="project" value="TreeGrafter"/>
</dbReference>
<keyword evidence="1" id="KW-0863">Zinc-finger</keyword>
<evidence type="ECO:0000256" key="1">
    <source>
        <dbReference type="PROSITE-ProRule" id="PRU00175"/>
    </source>
</evidence>
<dbReference type="AlphaFoldDB" id="A0A9R1P1B6"/>
<evidence type="ECO:0000256" key="2">
    <source>
        <dbReference type="SAM" id="MobiDB-lite"/>
    </source>
</evidence>
<dbReference type="Gramene" id="TRITD2Av1G236120.1">
    <property type="protein sequence ID" value="TRITD2Av1G236120.1"/>
    <property type="gene ID" value="TRITD2Av1G236120"/>
</dbReference>
<evidence type="ECO:0000259" key="3">
    <source>
        <dbReference type="PROSITE" id="PS50089"/>
    </source>
</evidence>
<dbReference type="PANTHER" id="PTHR46400">
    <property type="entry name" value="RING/U-BOX SUPERFAMILY PROTEIN"/>
    <property type="match status" value="1"/>
</dbReference>
<dbReference type="InterPro" id="IPR033276">
    <property type="entry name" value="BB"/>
</dbReference>
<dbReference type="Pfam" id="PF13639">
    <property type="entry name" value="zf-RING_2"/>
    <property type="match status" value="1"/>
</dbReference>
<feature type="compositionally biased region" description="Basic residues" evidence="2">
    <location>
        <begin position="86"/>
        <end position="97"/>
    </location>
</feature>
<dbReference type="Gene3D" id="3.30.40.10">
    <property type="entry name" value="Zinc/RING finger domain, C3HC4 (zinc finger)"/>
    <property type="match status" value="1"/>
</dbReference>
<evidence type="ECO:0000313" key="5">
    <source>
        <dbReference type="Proteomes" id="UP000324705"/>
    </source>
</evidence>
<dbReference type="OMA" id="SRASWVY"/>
<dbReference type="SUPFAM" id="SSF57850">
    <property type="entry name" value="RING/U-box"/>
    <property type="match status" value="1"/>
</dbReference>
<dbReference type="InterPro" id="IPR013083">
    <property type="entry name" value="Znf_RING/FYVE/PHD"/>
</dbReference>
<sequence>MIMGLTVLMSMEVLHDTTGKKEAVVYYMDTPLPYAIEENFGGCFFEDDVDLAQVLQDQEIVYQLIQGNDGSGSSRTHSDPSSSCGHPRKSSRRRLKRGANYESQLAVDEALARDLQAMEDQIARATIDDKKRKEGRKPVSSSTSNNGNTSVSRSSQVLTEDGVDPDNMTYEELQQLGETIGTESKGLPEDVIALLKSSTYKIGIFSRKEKHDECVICCMAYKNRDKLTTLPCQHQYHRTCVAKWLKINKPSSIRCAALTGMPRLQQGGFWVVTAKTVDSPDGQCRHA</sequence>
<dbReference type="GO" id="GO:0008270">
    <property type="term" value="F:zinc ion binding"/>
    <property type="evidence" value="ECO:0007669"/>
    <property type="project" value="UniProtKB-KW"/>
</dbReference>
<dbReference type="GO" id="GO:0004842">
    <property type="term" value="F:ubiquitin-protein transferase activity"/>
    <property type="evidence" value="ECO:0007669"/>
    <property type="project" value="InterPro"/>
</dbReference>
<keyword evidence="1" id="KW-0862">Zinc</keyword>
<feature type="region of interest" description="Disordered" evidence="2">
    <location>
        <begin position="126"/>
        <end position="165"/>
    </location>
</feature>
<proteinExistence type="predicted"/>
<keyword evidence="5" id="KW-1185">Reference proteome</keyword>
<feature type="region of interest" description="Disordered" evidence="2">
    <location>
        <begin position="67"/>
        <end position="100"/>
    </location>
</feature>
<dbReference type="FunFam" id="3.30.40.10:FF:000226">
    <property type="entry name" value="E3 ubiquitin ligase BIG BROTHER"/>
    <property type="match status" value="1"/>
</dbReference>
<dbReference type="Proteomes" id="UP000324705">
    <property type="component" value="Chromosome 2A"/>
</dbReference>
<organism evidence="4 5">
    <name type="scientific">Triticum turgidum subsp. durum</name>
    <name type="common">Durum wheat</name>
    <name type="synonym">Triticum durum</name>
    <dbReference type="NCBI Taxonomy" id="4567"/>
    <lineage>
        <taxon>Eukaryota</taxon>
        <taxon>Viridiplantae</taxon>
        <taxon>Streptophyta</taxon>
        <taxon>Embryophyta</taxon>
        <taxon>Tracheophyta</taxon>
        <taxon>Spermatophyta</taxon>
        <taxon>Magnoliopsida</taxon>
        <taxon>Liliopsida</taxon>
        <taxon>Poales</taxon>
        <taxon>Poaceae</taxon>
        <taxon>BOP clade</taxon>
        <taxon>Pooideae</taxon>
        <taxon>Triticodae</taxon>
        <taxon>Triticeae</taxon>
        <taxon>Triticinae</taxon>
        <taxon>Triticum</taxon>
    </lineage>
</organism>
<reference evidence="4 5" key="1">
    <citation type="submission" date="2017-09" db="EMBL/GenBank/DDBJ databases">
        <authorList>
            <consortium name="International Durum Wheat Genome Sequencing Consortium (IDWGSC)"/>
            <person name="Milanesi L."/>
        </authorList>
    </citation>
    <scope>NUCLEOTIDE SEQUENCE [LARGE SCALE GENOMIC DNA]</scope>
    <source>
        <strain evidence="5">cv. Svevo</strain>
    </source>
</reference>
<dbReference type="PANTHER" id="PTHR46400:SF11">
    <property type="entry name" value="OS04G0571200 PROTEIN"/>
    <property type="match status" value="1"/>
</dbReference>
<protein>
    <recommendedName>
        <fullName evidence="3">RING-type domain-containing protein</fullName>
    </recommendedName>
</protein>
<gene>
    <name evidence="4" type="ORF">TRITD_2Av1G236120</name>
</gene>
<dbReference type="EMBL" id="LT934113">
    <property type="protein sequence ID" value="VAH35044.1"/>
    <property type="molecule type" value="Genomic_DNA"/>
</dbReference>
<dbReference type="InterPro" id="IPR001841">
    <property type="entry name" value="Znf_RING"/>
</dbReference>
<feature type="compositionally biased region" description="Low complexity" evidence="2">
    <location>
        <begin position="139"/>
        <end position="155"/>
    </location>
</feature>
<dbReference type="PROSITE" id="PS50089">
    <property type="entry name" value="ZF_RING_2"/>
    <property type="match status" value="1"/>
</dbReference>
<evidence type="ECO:0000313" key="4">
    <source>
        <dbReference type="EMBL" id="VAH35044.1"/>
    </source>
</evidence>
<dbReference type="GO" id="GO:0016567">
    <property type="term" value="P:protein ubiquitination"/>
    <property type="evidence" value="ECO:0007669"/>
    <property type="project" value="InterPro"/>
</dbReference>
<feature type="domain" description="RING-type" evidence="3">
    <location>
        <begin position="214"/>
        <end position="255"/>
    </location>
</feature>
<name>A0A9R1P1B6_TRITD</name>
<accession>A0A9R1P1B6</accession>
<keyword evidence="1" id="KW-0479">Metal-binding</keyword>
<dbReference type="GO" id="GO:0046621">
    <property type="term" value="P:negative regulation of organ growth"/>
    <property type="evidence" value="ECO:0007669"/>
    <property type="project" value="InterPro"/>
</dbReference>
<feature type="compositionally biased region" description="Polar residues" evidence="2">
    <location>
        <begin position="67"/>
        <end position="84"/>
    </location>
</feature>